<evidence type="ECO:0000313" key="1">
    <source>
        <dbReference type="EMBL" id="KOA49497.1"/>
    </source>
</evidence>
<dbReference type="EMBL" id="AWFK01000008">
    <property type="protein sequence ID" value="KOA49497.1"/>
    <property type="molecule type" value="Genomic_DNA"/>
</dbReference>
<proteinExistence type="predicted"/>
<protein>
    <submittedName>
        <fullName evidence="1">Uncharacterized protein</fullName>
    </submittedName>
</protein>
<dbReference type="Proteomes" id="UP000037239">
    <property type="component" value="Unassembled WGS sequence"/>
</dbReference>
<organism evidence="1 2">
    <name type="scientific">Bifidobacterium animalis subsp. animalis MCC 0483</name>
    <dbReference type="NCBI Taxonomy" id="1365955"/>
    <lineage>
        <taxon>Bacteria</taxon>
        <taxon>Bacillati</taxon>
        <taxon>Actinomycetota</taxon>
        <taxon>Actinomycetes</taxon>
        <taxon>Bifidobacteriales</taxon>
        <taxon>Bifidobacteriaceae</taxon>
        <taxon>Bifidobacterium</taxon>
    </lineage>
</organism>
<gene>
    <name evidence="1" type="ORF">BAAM0483_04955</name>
</gene>
<reference evidence="1 2" key="1">
    <citation type="journal article" date="2015" name="Int J Genomics">
        <title>Comparative Genomics Revealed Genetic Diversity and Species/Strain-Level Differences in Carbohydrate Metabolism of Three Probiotic Bifidobacterial Species.</title>
        <authorList>
            <person name="Odamaki T."/>
            <person name="Horigome A."/>
            <person name="Sugahara H."/>
            <person name="Hashikura N."/>
            <person name="Minami J."/>
            <person name="Xiao J.Z."/>
            <person name="Abe F."/>
        </authorList>
    </citation>
    <scope>NUCLEOTIDE SEQUENCE [LARGE SCALE GENOMIC DNA]</scope>
    <source>
        <strain evidence="1 2">MCC 0483</strain>
    </source>
</reference>
<dbReference type="AlphaFoldDB" id="A0AB34T8H9"/>
<evidence type="ECO:0000313" key="2">
    <source>
        <dbReference type="Proteomes" id="UP000037239"/>
    </source>
</evidence>
<name>A0AB34T8H9_9BIFI</name>
<sequence length="87" mass="10008">MSSIPWEAFQSVAEYDRAHDPMLLRDMVAALDDWDLYAASQSELWWALSVYTFLLGRFPHVDSARRDGWLDRVFQLCGQLDITAGGR</sequence>
<comment type="caution">
    <text evidence="1">The sequence shown here is derived from an EMBL/GenBank/DDBJ whole genome shotgun (WGS) entry which is preliminary data.</text>
</comment>
<dbReference type="RefSeq" id="WP_052826322.1">
    <property type="nucleotide sequence ID" value="NZ_AWFK01000008.1"/>
</dbReference>
<accession>A0AB34T8H9</accession>